<dbReference type="Gene3D" id="3.30.420.40">
    <property type="match status" value="1"/>
</dbReference>
<protein>
    <submittedName>
        <fullName evidence="2">Hydantoinase/oxoprolinase</fullName>
    </submittedName>
</protein>
<name>A0A5C6A4V6_9BACT</name>
<dbReference type="InterPro" id="IPR043129">
    <property type="entry name" value="ATPase_NBD"/>
</dbReference>
<organism evidence="2 3">
    <name type="scientific">Stieleria varia</name>
    <dbReference type="NCBI Taxonomy" id="2528005"/>
    <lineage>
        <taxon>Bacteria</taxon>
        <taxon>Pseudomonadati</taxon>
        <taxon>Planctomycetota</taxon>
        <taxon>Planctomycetia</taxon>
        <taxon>Pirellulales</taxon>
        <taxon>Pirellulaceae</taxon>
        <taxon>Stieleria</taxon>
    </lineage>
</organism>
<keyword evidence="3" id="KW-1185">Reference proteome</keyword>
<dbReference type="InterPro" id="IPR002756">
    <property type="entry name" value="MfnF"/>
</dbReference>
<dbReference type="SUPFAM" id="SSF53067">
    <property type="entry name" value="Actin-like ATPase domain"/>
    <property type="match status" value="1"/>
</dbReference>
<dbReference type="Proteomes" id="UP000320176">
    <property type="component" value="Unassembled WGS sequence"/>
</dbReference>
<dbReference type="EMBL" id="SJPN01000007">
    <property type="protein sequence ID" value="TWT94407.1"/>
    <property type="molecule type" value="Genomic_DNA"/>
</dbReference>
<accession>A0A5C6A4V6</accession>
<dbReference type="AlphaFoldDB" id="A0A5C6A4V6"/>
<dbReference type="InterPro" id="IPR002821">
    <property type="entry name" value="Hydantoinase_A"/>
</dbReference>
<comment type="caution">
    <text evidence="2">The sequence shown here is derived from an EMBL/GenBank/DDBJ whole genome shotgun (WGS) entry which is preliminary data.</text>
</comment>
<proteinExistence type="predicted"/>
<dbReference type="NCBIfam" id="TIGR03123">
    <property type="entry name" value="one_C_unchar_1"/>
    <property type="match status" value="1"/>
</dbReference>
<sequence length="353" mass="38204">MQLLHEAPSVTFSRSSVAAPVVGIDIGGANLKYASSGGKSFSREFAMWKHHRDLSETLVDDLSRFGKGLPIAVTMTGELADCFLDREIGVRHIVESVEQATRNTQTRYYSVTGEFFNAAQAVARIDDVAASNWHALATLVAGEVCSDAMLVDIGSTTTDIVPLSAGRVATPAKTDHDRLVEGSLVYVGCARTPVCALVNELQYQGENATVMNEWFATVDDARVVLGLEKECPGDRASADNAPRDAFHARNRLARMIGLDHRSVDDEAARTLATQIMAAARERIQHGIRKVQSLYGFAPNTTLVLSGHGGDLLPRDVIADRTVIRLDEQWGEVIARSAPAYAVARLMTAVAVRD</sequence>
<evidence type="ECO:0000313" key="3">
    <source>
        <dbReference type="Proteomes" id="UP000320176"/>
    </source>
</evidence>
<dbReference type="Gene3D" id="3.30.420.190">
    <property type="entry name" value="conserved archaeal protein q6m145"/>
    <property type="match status" value="1"/>
</dbReference>
<evidence type="ECO:0000259" key="1">
    <source>
        <dbReference type="Pfam" id="PF01968"/>
    </source>
</evidence>
<reference evidence="2 3" key="1">
    <citation type="submission" date="2019-02" db="EMBL/GenBank/DDBJ databases">
        <title>Deep-cultivation of Planctomycetes and their phenomic and genomic characterization uncovers novel biology.</title>
        <authorList>
            <person name="Wiegand S."/>
            <person name="Jogler M."/>
            <person name="Boedeker C."/>
            <person name="Pinto D."/>
            <person name="Vollmers J."/>
            <person name="Rivas-Marin E."/>
            <person name="Kohn T."/>
            <person name="Peeters S.H."/>
            <person name="Heuer A."/>
            <person name="Rast P."/>
            <person name="Oberbeckmann S."/>
            <person name="Bunk B."/>
            <person name="Jeske O."/>
            <person name="Meyerdierks A."/>
            <person name="Storesund J.E."/>
            <person name="Kallscheuer N."/>
            <person name="Luecker S."/>
            <person name="Lage O.M."/>
            <person name="Pohl T."/>
            <person name="Merkel B.J."/>
            <person name="Hornburger P."/>
            <person name="Mueller R.-W."/>
            <person name="Bruemmer F."/>
            <person name="Labrenz M."/>
            <person name="Spormann A.M."/>
            <person name="Op Den Camp H."/>
            <person name="Overmann J."/>
            <person name="Amann R."/>
            <person name="Jetten M.S.M."/>
            <person name="Mascher T."/>
            <person name="Medema M.H."/>
            <person name="Devos D.P."/>
            <person name="Kaster A.-K."/>
            <person name="Ovreas L."/>
            <person name="Rohde M."/>
            <person name="Galperin M.Y."/>
            <person name="Jogler C."/>
        </authorList>
    </citation>
    <scope>NUCLEOTIDE SEQUENCE [LARGE SCALE GENOMIC DNA]</scope>
    <source>
        <strain evidence="2 3">Pla52n</strain>
    </source>
</reference>
<gene>
    <name evidence="2" type="ORF">Pla52n_52280</name>
</gene>
<feature type="domain" description="Hydantoinase A/oxoprolinase" evidence="1">
    <location>
        <begin position="72"/>
        <end position="347"/>
    </location>
</feature>
<evidence type="ECO:0000313" key="2">
    <source>
        <dbReference type="EMBL" id="TWT94407.1"/>
    </source>
</evidence>
<dbReference type="GO" id="GO:0016787">
    <property type="term" value="F:hydrolase activity"/>
    <property type="evidence" value="ECO:0007669"/>
    <property type="project" value="InterPro"/>
</dbReference>
<dbReference type="Pfam" id="PF01968">
    <property type="entry name" value="Hydantoinase_A"/>
    <property type="match status" value="1"/>
</dbReference>